<dbReference type="PROSITE" id="PS00893">
    <property type="entry name" value="NUDIX_BOX"/>
    <property type="match status" value="1"/>
</dbReference>
<dbReference type="Proteomes" id="UP000829992">
    <property type="component" value="Chromosome"/>
</dbReference>
<dbReference type="GO" id="GO:0032259">
    <property type="term" value="P:methylation"/>
    <property type="evidence" value="ECO:0007669"/>
    <property type="project" value="UniProtKB-KW"/>
</dbReference>
<dbReference type="InterPro" id="IPR013216">
    <property type="entry name" value="Methyltransf_11"/>
</dbReference>
<sequence>MSIDWDAEAATFDDEPDHGLRDAVVREAWAQRLGDWLPMAPGDVLDLGCGTGSLSLLAAERGHRVTAVDLSPNMVERAREKLSGHEAEVLVGDAGEPPVEGRRFDVILVRHVLWMLPDPEATLRHWCGLLRRGGRLILIEGVWGTTNPSGIPASRLISALTPMTGRLHSERLSGDERLWGKRVEDERYAIVAHVAGPRRHKEVVDVHLILRRGEEVLLARRANTGYGDGLFNTPSGHVEPGEDVRMAVIREAKEEIGLDLTPEDVSAELVIQHRGPGGNPRIGWFFEAAYGAGGEPFNAEPDKCDELSWHRADALPDDMVAYCRAGLEAWRVGERFVLHWQEEGDAVGYEAGGAERGIDLASARGTHHVELWVPDFAAAEESWGWLLGELGHVREQRWERGGSWRRGATYIVLEQSPDMRGGGHDRLLPGLNHLAFHVASAAELDRLVAEAPGHGWSLLFPERHPFAGGEEHCAAYLEDGAGFEVELVVGATPTR</sequence>
<evidence type="ECO:0000313" key="7">
    <source>
        <dbReference type="EMBL" id="UQT59499.1"/>
    </source>
</evidence>
<dbReference type="InterPro" id="IPR020084">
    <property type="entry name" value="NUDIX_hydrolase_CS"/>
</dbReference>
<feature type="domain" description="VOC" evidence="6">
    <location>
        <begin position="365"/>
        <end position="490"/>
    </location>
</feature>
<keyword evidence="8" id="KW-1185">Reference proteome</keyword>
<dbReference type="PANTHER" id="PTHR43464:SF19">
    <property type="entry name" value="UBIQUINONE BIOSYNTHESIS O-METHYLTRANSFERASE, MITOCHONDRIAL"/>
    <property type="match status" value="1"/>
</dbReference>
<evidence type="ECO:0000256" key="1">
    <source>
        <dbReference type="ARBA" id="ARBA00022603"/>
    </source>
</evidence>
<organism evidence="7 8">
    <name type="scientific">Streptomyces durmitorensis</name>
    <dbReference type="NCBI Taxonomy" id="319947"/>
    <lineage>
        <taxon>Bacteria</taxon>
        <taxon>Bacillati</taxon>
        <taxon>Actinomycetota</taxon>
        <taxon>Actinomycetes</taxon>
        <taxon>Kitasatosporales</taxon>
        <taxon>Streptomycetaceae</taxon>
        <taxon>Streptomyces</taxon>
    </lineage>
</organism>
<accession>A0ABY4Q2V9</accession>
<evidence type="ECO:0000259" key="6">
    <source>
        <dbReference type="PROSITE" id="PS51819"/>
    </source>
</evidence>
<evidence type="ECO:0000256" key="3">
    <source>
        <dbReference type="ARBA" id="ARBA00022691"/>
    </source>
</evidence>
<dbReference type="CDD" id="cd02440">
    <property type="entry name" value="AdoMet_MTases"/>
    <property type="match status" value="1"/>
</dbReference>
<evidence type="ECO:0000256" key="4">
    <source>
        <dbReference type="ARBA" id="ARBA00022801"/>
    </source>
</evidence>
<name>A0ABY4Q2V9_9ACTN</name>
<dbReference type="Pfam" id="PF00293">
    <property type="entry name" value="NUDIX"/>
    <property type="match status" value="1"/>
</dbReference>
<dbReference type="PROSITE" id="PS51462">
    <property type="entry name" value="NUDIX"/>
    <property type="match status" value="1"/>
</dbReference>
<dbReference type="CDD" id="cd04683">
    <property type="entry name" value="NUDIX_Hydrolase"/>
    <property type="match status" value="1"/>
</dbReference>
<gene>
    <name evidence="7" type="ORF">M4V62_33015</name>
</gene>
<dbReference type="InterPro" id="IPR015797">
    <property type="entry name" value="NUDIX_hydrolase-like_dom_sf"/>
</dbReference>
<feature type="domain" description="Nudix hydrolase" evidence="5">
    <location>
        <begin position="199"/>
        <end position="332"/>
    </location>
</feature>
<dbReference type="GO" id="GO:0016787">
    <property type="term" value="F:hydrolase activity"/>
    <property type="evidence" value="ECO:0007669"/>
    <property type="project" value="UniProtKB-KW"/>
</dbReference>
<proteinExistence type="predicted"/>
<evidence type="ECO:0000256" key="2">
    <source>
        <dbReference type="ARBA" id="ARBA00022679"/>
    </source>
</evidence>
<keyword evidence="3" id="KW-0949">S-adenosyl-L-methionine</keyword>
<dbReference type="SUPFAM" id="SSF53335">
    <property type="entry name" value="S-adenosyl-L-methionine-dependent methyltransferases"/>
    <property type="match status" value="1"/>
</dbReference>
<dbReference type="Gene3D" id="3.40.50.150">
    <property type="entry name" value="Vaccinia Virus protein VP39"/>
    <property type="match status" value="1"/>
</dbReference>
<dbReference type="InterPro" id="IPR000086">
    <property type="entry name" value="NUDIX_hydrolase_dom"/>
</dbReference>
<dbReference type="InterPro" id="IPR029068">
    <property type="entry name" value="Glyas_Bleomycin-R_OHBP_Dase"/>
</dbReference>
<evidence type="ECO:0000313" key="8">
    <source>
        <dbReference type="Proteomes" id="UP000829992"/>
    </source>
</evidence>
<dbReference type="Pfam" id="PF13669">
    <property type="entry name" value="Glyoxalase_4"/>
    <property type="match status" value="1"/>
</dbReference>
<dbReference type="Pfam" id="PF08241">
    <property type="entry name" value="Methyltransf_11"/>
    <property type="match status" value="1"/>
</dbReference>
<dbReference type="SUPFAM" id="SSF54593">
    <property type="entry name" value="Glyoxalase/Bleomycin resistance protein/Dihydroxybiphenyl dioxygenase"/>
    <property type="match status" value="1"/>
</dbReference>
<dbReference type="InterPro" id="IPR029063">
    <property type="entry name" value="SAM-dependent_MTases_sf"/>
</dbReference>
<dbReference type="InterPro" id="IPR037523">
    <property type="entry name" value="VOC_core"/>
</dbReference>
<protein>
    <submittedName>
        <fullName evidence="7">Trifunctional class I SAM-dependent methyltransferase/NUDIX hydrolase/VOC family protein</fullName>
    </submittedName>
</protein>
<keyword evidence="1 7" id="KW-0489">Methyltransferase</keyword>
<dbReference type="GO" id="GO:0008168">
    <property type="term" value="F:methyltransferase activity"/>
    <property type="evidence" value="ECO:0007669"/>
    <property type="project" value="UniProtKB-KW"/>
</dbReference>
<dbReference type="SUPFAM" id="SSF55811">
    <property type="entry name" value="Nudix"/>
    <property type="match status" value="1"/>
</dbReference>
<evidence type="ECO:0000259" key="5">
    <source>
        <dbReference type="PROSITE" id="PS51462"/>
    </source>
</evidence>
<dbReference type="PANTHER" id="PTHR43464">
    <property type="entry name" value="METHYLTRANSFERASE"/>
    <property type="match status" value="1"/>
</dbReference>
<reference evidence="7 8" key="1">
    <citation type="submission" date="2022-05" db="EMBL/GenBank/DDBJ databases">
        <authorList>
            <person name="Zhou X."/>
            <person name="Li K."/>
            <person name="Man Y."/>
        </authorList>
    </citation>
    <scope>NUCLEOTIDE SEQUENCE [LARGE SCALE GENOMIC DNA]</scope>
    <source>
        <strain evidence="7 8">MS405</strain>
    </source>
</reference>
<keyword evidence="2" id="KW-0808">Transferase</keyword>
<dbReference type="Gene3D" id="3.10.180.10">
    <property type="entry name" value="2,3-Dihydroxybiphenyl 1,2-Dioxygenase, domain 1"/>
    <property type="match status" value="1"/>
</dbReference>
<dbReference type="PROSITE" id="PS51819">
    <property type="entry name" value="VOC"/>
    <property type="match status" value="1"/>
</dbReference>
<dbReference type="EMBL" id="CP097289">
    <property type="protein sequence ID" value="UQT59499.1"/>
    <property type="molecule type" value="Genomic_DNA"/>
</dbReference>
<dbReference type="Gene3D" id="3.90.79.10">
    <property type="entry name" value="Nucleoside Triphosphate Pyrophosphohydrolase"/>
    <property type="match status" value="1"/>
</dbReference>
<dbReference type="RefSeq" id="WP_249590850.1">
    <property type="nucleotide sequence ID" value="NZ_BAAAQL010000051.1"/>
</dbReference>
<keyword evidence="4 7" id="KW-0378">Hydrolase</keyword>